<dbReference type="Gene3D" id="2.130.10.30">
    <property type="entry name" value="Regulator of chromosome condensation 1/beta-lactamase-inhibitor protein II"/>
    <property type="match status" value="1"/>
</dbReference>
<dbReference type="Proteomes" id="UP000657918">
    <property type="component" value="Unassembled WGS sequence"/>
</dbReference>
<feature type="domain" description="Aminotransferase class I/classII large" evidence="6">
    <location>
        <begin position="2"/>
        <end position="70"/>
    </location>
</feature>
<dbReference type="AlphaFoldDB" id="A0A835JJB7"/>
<comment type="cofactor">
    <cofactor evidence="1">
        <name>pyridoxal 5'-phosphate</name>
        <dbReference type="ChEBI" id="CHEBI:597326"/>
    </cofactor>
</comment>
<comment type="caution">
    <text evidence="7">The sequence shown here is derived from an EMBL/GenBank/DDBJ whole genome shotgun (WGS) entry which is preliminary data.</text>
</comment>
<reference evidence="7 8" key="1">
    <citation type="submission" date="2020-10" db="EMBL/GenBank/DDBJ databases">
        <title>Plant Genome Project.</title>
        <authorList>
            <person name="Zhang R.-G."/>
        </authorList>
    </citation>
    <scope>NUCLEOTIDE SEQUENCE [LARGE SCALE GENOMIC DNA]</scope>
    <source>
        <strain evidence="7">FAFU-HL-1</strain>
        <tissue evidence="7">Leaf</tissue>
    </source>
</reference>
<evidence type="ECO:0000313" key="8">
    <source>
        <dbReference type="Proteomes" id="UP000657918"/>
    </source>
</evidence>
<evidence type="ECO:0000256" key="1">
    <source>
        <dbReference type="ARBA" id="ARBA00001933"/>
    </source>
</evidence>
<dbReference type="InterPro" id="IPR015424">
    <property type="entry name" value="PyrdxlP-dep_Trfase"/>
</dbReference>
<keyword evidence="3" id="KW-0032">Aminotransferase</keyword>
<evidence type="ECO:0000313" key="7">
    <source>
        <dbReference type="EMBL" id="KAF9671323.1"/>
    </source>
</evidence>
<dbReference type="GO" id="GO:0008483">
    <property type="term" value="F:transaminase activity"/>
    <property type="evidence" value="ECO:0007669"/>
    <property type="project" value="UniProtKB-KW"/>
</dbReference>
<comment type="similarity">
    <text evidence="2">Belongs to the class-I pyridoxal-phosphate-dependent aminotransferase family.</text>
</comment>
<dbReference type="SUPFAM" id="SSF53383">
    <property type="entry name" value="PLP-dependent transferases"/>
    <property type="match status" value="1"/>
</dbReference>
<organism evidence="7 8">
    <name type="scientific">Salix dunnii</name>
    <dbReference type="NCBI Taxonomy" id="1413687"/>
    <lineage>
        <taxon>Eukaryota</taxon>
        <taxon>Viridiplantae</taxon>
        <taxon>Streptophyta</taxon>
        <taxon>Embryophyta</taxon>
        <taxon>Tracheophyta</taxon>
        <taxon>Spermatophyta</taxon>
        <taxon>Magnoliopsida</taxon>
        <taxon>eudicotyledons</taxon>
        <taxon>Gunneridae</taxon>
        <taxon>Pentapetalae</taxon>
        <taxon>rosids</taxon>
        <taxon>fabids</taxon>
        <taxon>Malpighiales</taxon>
        <taxon>Salicaceae</taxon>
        <taxon>Saliceae</taxon>
        <taxon>Salix</taxon>
    </lineage>
</organism>
<dbReference type="InterPro" id="IPR050596">
    <property type="entry name" value="AspAT/PAT-like"/>
</dbReference>
<keyword evidence="4" id="KW-0808">Transferase</keyword>
<dbReference type="EMBL" id="JADGMS010000012">
    <property type="protein sequence ID" value="KAF9671323.1"/>
    <property type="molecule type" value="Genomic_DNA"/>
</dbReference>
<evidence type="ECO:0000256" key="4">
    <source>
        <dbReference type="ARBA" id="ARBA00022679"/>
    </source>
</evidence>
<keyword evidence="5" id="KW-0663">Pyridoxal phosphate</keyword>
<evidence type="ECO:0000256" key="2">
    <source>
        <dbReference type="ARBA" id="ARBA00007441"/>
    </source>
</evidence>
<gene>
    <name evidence="7" type="ORF">SADUNF_Sadunf12G0035400</name>
</gene>
<dbReference type="Pfam" id="PF00415">
    <property type="entry name" value="RCC1"/>
    <property type="match status" value="1"/>
</dbReference>
<dbReference type="GO" id="GO:0006520">
    <property type="term" value="P:amino acid metabolic process"/>
    <property type="evidence" value="ECO:0007669"/>
    <property type="project" value="InterPro"/>
</dbReference>
<name>A0A835JJB7_9ROSI</name>
<dbReference type="InterPro" id="IPR009091">
    <property type="entry name" value="RCC1/BLIP-II"/>
</dbReference>
<dbReference type="Pfam" id="PF00155">
    <property type="entry name" value="Aminotran_1_2"/>
    <property type="match status" value="1"/>
</dbReference>
<accession>A0A835JJB7</accession>
<evidence type="ECO:0000256" key="3">
    <source>
        <dbReference type="ARBA" id="ARBA00022576"/>
    </source>
</evidence>
<dbReference type="PANTHER" id="PTHR46383:SF1">
    <property type="entry name" value="ASPARTATE AMINOTRANSFERASE"/>
    <property type="match status" value="1"/>
</dbReference>
<dbReference type="PANTHER" id="PTHR46383">
    <property type="entry name" value="ASPARTATE AMINOTRANSFERASE"/>
    <property type="match status" value="1"/>
</dbReference>
<dbReference type="InterPro" id="IPR004839">
    <property type="entry name" value="Aminotransferase_I/II_large"/>
</dbReference>
<dbReference type="Gene3D" id="3.40.640.10">
    <property type="entry name" value="Type I PLP-dependent aspartate aminotransferase-like (Major domain)"/>
    <property type="match status" value="1"/>
</dbReference>
<evidence type="ECO:0000259" key="6">
    <source>
        <dbReference type="Pfam" id="PF00155"/>
    </source>
</evidence>
<dbReference type="GO" id="GO:0030170">
    <property type="term" value="F:pyridoxal phosphate binding"/>
    <property type="evidence" value="ECO:0007669"/>
    <property type="project" value="InterPro"/>
</dbReference>
<dbReference type="OrthoDB" id="1697803at2759"/>
<keyword evidence="8" id="KW-1185">Reference proteome</keyword>
<dbReference type="InterPro" id="IPR015421">
    <property type="entry name" value="PyrdxlP-dep_Trfase_major"/>
</dbReference>
<evidence type="ECO:0000256" key="5">
    <source>
        <dbReference type="ARBA" id="ARBA00022898"/>
    </source>
</evidence>
<protein>
    <recommendedName>
        <fullName evidence="6">Aminotransferase class I/classII large domain-containing protein</fullName>
    </recommendedName>
</protein>
<dbReference type="SUPFAM" id="SSF50985">
    <property type="entry name" value="RCC1/BLIP-II"/>
    <property type="match status" value="1"/>
</dbReference>
<sequence length="192" mass="21314">MARLADATPVILPTSISENFLSDSKQLESKLNEKSRLLILCSPSNPTGSVYPKKLLEEIVKIAAKHPSLLASAMTGQRLQHLARPQHFVAARNKIQSQERKFVNIGRSEVEMRVLKKQTNGNPLLHLKSTFTFALILFWGRNQNGQLGLGTTKDSLVPQKIQAFELSQKMESSMDGVGVDMGTWDLVTEMIA</sequence>
<proteinExistence type="inferred from homology"/>
<dbReference type="InterPro" id="IPR000408">
    <property type="entry name" value="Reg_chr_condens"/>
</dbReference>